<accession>A0A0E9PEC8</accession>
<evidence type="ECO:0000313" key="1">
    <source>
        <dbReference type="EMBL" id="JAH02218.1"/>
    </source>
</evidence>
<dbReference type="EMBL" id="GBXM01106359">
    <property type="protein sequence ID" value="JAH02218.1"/>
    <property type="molecule type" value="Transcribed_RNA"/>
</dbReference>
<proteinExistence type="predicted"/>
<reference evidence="1" key="2">
    <citation type="journal article" date="2015" name="Fish Shellfish Immunol.">
        <title>Early steps in the European eel (Anguilla anguilla)-Vibrio vulnificus interaction in the gills: Role of the RtxA13 toxin.</title>
        <authorList>
            <person name="Callol A."/>
            <person name="Pajuelo D."/>
            <person name="Ebbesson L."/>
            <person name="Teles M."/>
            <person name="MacKenzie S."/>
            <person name="Amaro C."/>
        </authorList>
    </citation>
    <scope>NUCLEOTIDE SEQUENCE</scope>
</reference>
<protein>
    <submittedName>
        <fullName evidence="1">Uncharacterized protein</fullName>
    </submittedName>
</protein>
<organism evidence="1">
    <name type="scientific">Anguilla anguilla</name>
    <name type="common">European freshwater eel</name>
    <name type="synonym">Muraena anguilla</name>
    <dbReference type="NCBI Taxonomy" id="7936"/>
    <lineage>
        <taxon>Eukaryota</taxon>
        <taxon>Metazoa</taxon>
        <taxon>Chordata</taxon>
        <taxon>Craniata</taxon>
        <taxon>Vertebrata</taxon>
        <taxon>Euteleostomi</taxon>
        <taxon>Actinopterygii</taxon>
        <taxon>Neopterygii</taxon>
        <taxon>Teleostei</taxon>
        <taxon>Anguilliformes</taxon>
        <taxon>Anguillidae</taxon>
        <taxon>Anguilla</taxon>
    </lineage>
</organism>
<sequence>MNNNNNKNYLMGYNMNLPVCSCFIFCHETVQNQYPSSI</sequence>
<reference evidence="1" key="1">
    <citation type="submission" date="2014-11" db="EMBL/GenBank/DDBJ databases">
        <authorList>
            <person name="Amaro Gonzalez C."/>
        </authorList>
    </citation>
    <scope>NUCLEOTIDE SEQUENCE</scope>
</reference>
<name>A0A0E9PEC8_ANGAN</name>
<dbReference type="AlphaFoldDB" id="A0A0E9PEC8"/>